<dbReference type="EMBL" id="BNEE01000006">
    <property type="protein sequence ID" value="GHI85057.1"/>
    <property type="molecule type" value="Genomic_DNA"/>
</dbReference>
<evidence type="ECO:0000313" key="5">
    <source>
        <dbReference type="Proteomes" id="UP000600026"/>
    </source>
</evidence>
<dbReference type="PROSITE" id="PS51257">
    <property type="entry name" value="PROKAR_LIPOPROTEIN"/>
    <property type="match status" value="1"/>
</dbReference>
<gene>
    <name evidence="4" type="ORF">Sxan_24210</name>
</gene>
<dbReference type="AlphaFoldDB" id="A0A919GXC6"/>
<feature type="region of interest" description="Disordered" evidence="1">
    <location>
        <begin position="31"/>
        <end position="64"/>
    </location>
</feature>
<evidence type="ECO:0000256" key="2">
    <source>
        <dbReference type="SAM" id="SignalP"/>
    </source>
</evidence>
<evidence type="ECO:0000256" key="1">
    <source>
        <dbReference type="SAM" id="MobiDB-lite"/>
    </source>
</evidence>
<accession>A0A919GXC6</accession>
<keyword evidence="2" id="KW-0732">Signal</keyword>
<organism evidence="4 5">
    <name type="scientific">Streptomyces xanthophaeus</name>
    <dbReference type="NCBI Taxonomy" id="67385"/>
    <lineage>
        <taxon>Bacteria</taxon>
        <taxon>Bacillati</taxon>
        <taxon>Actinomycetota</taxon>
        <taxon>Actinomycetes</taxon>
        <taxon>Kitasatosporales</taxon>
        <taxon>Streptomycetaceae</taxon>
        <taxon>Streptomyces</taxon>
    </lineage>
</organism>
<dbReference type="InterPro" id="IPR058407">
    <property type="entry name" value="DUF8094"/>
</dbReference>
<evidence type="ECO:0000313" key="4">
    <source>
        <dbReference type="EMBL" id="GHI85057.1"/>
    </source>
</evidence>
<reference evidence="4" key="1">
    <citation type="submission" date="2020-09" db="EMBL/GenBank/DDBJ databases">
        <title>Whole genome shotgun sequence of Streptomyces xanthophaeus NBRC 12829.</title>
        <authorList>
            <person name="Komaki H."/>
            <person name="Tamura T."/>
        </authorList>
    </citation>
    <scope>NUCLEOTIDE SEQUENCE</scope>
    <source>
        <strain evidence="4">NBRC 12829</strain>
    </source>
</reference>
<protein>
    <recommendedName>
        <fullName evidence="3">DUF8094 domain-containing protein</fullName>
    </recommendedName>
</protein>
<feature type="region of interest" description="Disordered" evidence="1">
    <location>
        <begin position="107"/>
        <end position="137"/>
    </location>
</feature>
<proteinExistence type="predicted"/>
<feature type="compositionally biased region" description="Low complexity" evidence="1">
    <location>
        <begin position="31"/>
        <end position="55"/>
    </location>
</feature>
<feature type="domain" description="DUF8094" evidence="3">
    <location>
        <begin position="58"/>
        <end position="346"/>
    </location>
</feature>
<keyword evidence="5" id="KW-1185">Reference proteome</keyword>
<name>A0A919GXC6_9ACTN</name>
<evidence type="ECO:0000259" key="3">
    <source>
        <dbReference type="Pfam" id="PF26366"/>
    </source>
</evidence>
<feature type="signal peptide" evidence="2">
    <location>
        <begin position="1"/>
        <end position="27"/>
    </location>
</feature>
<sequence>MNRFLGDLMRRSVPTALAVLFALAATAGCGGQTTKADAGPKTPAAGPATSSPAAPVKAPPLTEEQARGVVKDLAGKVEADNFDAEYWKGVAEGPLLEQQLAVVETSKKYGTERQPGPANTPRTDPAVHTWTTGQDDGSDRWILGAHEVEGQTVGAAKKETVLRWSLFHQQRTDAPWHATFVARAPETTALPQIATGPDGRAVTGGDTAGLAADPATVCGSYGDYLHTDIGAGGVKWSKDVTEVREAYAGGLEAERKNLRNPARLEAGAEVTRTPHGPVWRTTDGGALVACTAVSKLYTELGGGRATTFSSSGWAGTTGIPWASYTQRLMALTVLKVPAGGSGEVSVAAESNLPYSFEGTRKTG</sequence>
<dbReference type="Proteomes" id="UP000600026">
    <property type="component" value="Unassembled WGS sequence"/>
</dbReference>
<dbReference type="Pfam" id="PF26366">
    <property type="entry name" value="DUF8094"/>
    <property type="match status" value="1"/>
</dbReference>
<comment type="caution">
    <text evidence="4">The sequence shown here is derived from an EMBL/GenBank/DDBJ whole genome shotgun (WGS) entry which is preliminary data.</text>
</comment>
<feature type="chain" id="PRO_5039107457" description="DUF8094 domain-containing protein" evidence="2">
    <location>
        <begin position="28"/>
        <end position="363"/>
    </location>
</feature>